<sequence>MDRVDDAMSGLRGALQNFPPDDTRRPWMRAGLLSVYARMLRNLHNLYCHLAYQDSDEEVDLDPEILFTTLPGGRDKSHIPCVNVMPATIEQLRAVQTWQQIFWLQLLDAHWNLRDPEPAATELSPHACSTTRMDMSHRVLASARASFSRGEFTDVSYTVRQRGLQQLIQNGWLRGARQLTSIGYSQDALEWMDLLEAASPQPLPQRLRGMFRSPIMEVGEFLLHARNRDDSCGA</sequence>
<proteinExistence type="predicted"/>
<dbReference type="AlphaFoldDB" id="A0A7S1TY90"/>
<reference evidence="1" key="1">
    <citation type="submission" date="2021-01" db="EMBL/GenBank/DDBJ databases">
        <authorList>
            <person name="Corre E."/>
            <person name="Pelletier E."/>
            <person name="Niang G."/>
            <person name="Scheremetjew M."/>
            <person name="Finn R."/>
            <person name="Kale V."/>
            <person name="Holt S."/>
            <person name="Cochrane G."/>
            <person name="Meng A."/>
            <person name="Brown T."/>
            <person name="Cohen L."/>
        </authorList>
    </citation>
    <scope>NUCLEOTIDE SEQUENCE</scope>
    <source>
        <strain evidence="1">CCMP2877</strain>
    </source>
</reference>
<organism evidence="1">
    <name type="scientific">Phaeomonas parva</name>
    <dbReference type="NCBI Taxonomy" id="124430"/>
    <lineage>
        <taxon>Eukaryota</taxon>
        <taxon>Sar</taxon>
        <taxon>Stramenopiles</taxon>
        <taxon>Ochrophyta</taxon>
        <taxon>Pinguiophyceae</taxon>
        <taxon>Pinguiochrysidales</taxon>
        <taxon>Pinguiochrysidaceae</taxon>
        <taxon>Phaeomonas</taxon>
    </lineage>
</organism>
<gene>
    <name evidence="1" type="ORF">PPAR1163_LOCUS7241</name>
</gene>
<accession>A0A7S1TY90</accession>
<name>A0A7S1TY90_9STRA</name>
<evidence type="ECO:0000313" key="1">
    <source>
        <dbReference type="EMBL" id="CAD9248881.1"/>
    </source>
</evidence>
<dbReference type="EMBL" id="HBGJ01011532">
    <property type="protein sequence ID" value="CAD9248881.1"/>
    <property type="molecule type" value="Transcribed_RNA"/>
</dbReference>
<protein>
    <submittedName>
        <fullName evidence="1">Uncharacterized protein</fullName>
    </submittedName>
</protein>